<dbReference type="Pfam" id="PF01687">
    <property type="entry name" value="Flavokinase"/>
    <property type="match status" value="1"/>
</dbReference>
<dbReference type="GO" id="GO:0003919">
    <property type="term" value="F:FMN adenylyltransferase activity"/>
    <property type="evidence" value="ECO:0007669"/>
    <property type="project" value="UniProtKB-UniRule"/>
</dbReference>
<dbReference type="AlphaFoldDB" id="A0A4Y8INW8"/>
<dbReference type="InterPro" id="IPR002606">
    <property type="entry name" value="Riboflavin_kinase_bac"/>
</dbReference>
<dbReference type="PANTHER" id="PTHR22749">
    <property type="entry name" value="RIBOFLAVIN KINASE/FMN ADENYLYLTRANSFERASE"/>
    <property type="match status" value="1"/>
</dbReference>
<dbReference type="FunFam" id="3.40.50.620:FF:000021">
    <property type="entry name" value="Riboflavin biosynthesis protein"/>
    <property type="match status" value="1"/>
</dbReference>
<dbReference type="PIRSF" id="PIRSF004491">
    <property type="entry name" value="FAD_Synth"/>
    <property type="match status" value="1"/>
</dbReference>
<keyword evidence="7 15" id="KW-0548">Nucleotidyltransferase</keyword>
<feature type="domain" description="Riboflavin kinase" evidence="16">
    <location>
        <begin position="187"/>
        <end position="313"/>
    </location>
</feature>
<dbReference type="InterPro" id="IPR015864">
    <property type="entry name" value="FAD_synthase"/>
</dbReference>
<comment type="function">
    <text evidence="1">Catalyzes the phosphorylation of riboflavin to FMN followed by the adenylation of FMN to FAD.</text>
</comment>
<comment type="similarity">
    <text evidence="15">Belongs to the ribF family.</text>
</comment>
<dbReference type="NCBIfam" id="NF004160">
    <property type="entry name" value="PRK05627.1-3"/>
    <property type="match status" value="1"/>
</dbReference>
<evidence type="ECO:0000256" key="5">
    <source>
        <dbReference type="ARBA" id="ARBA00022643"/>
    </source>
</evidence>
<proteinExistence type="inferred from homology"/>
<keyword evidence="10 15" id="KW-0274">FAD</keyword>
<dbReference type="PANTHER" id="PTHR22749:SF6">
    <property type="entry name" value="RIBOFLAVIN KINASE"/>
    <property type="match status" value="1"/>
</dbReference>
<dbReference type="GO" id="GO:0005524">
    <property type="term" value="F:ATP binding"/>
    <property type="evidence" value="ECO:0007669"/>
    <property type="project" value="UniProtKB-UniRule"/>
</dbReference>
<comment type="pathway">
    <text evidence="3 15">Cofactor biosynthesis; FMN biosynthesis; FMN from riboflavin (ATP route): step 1/1.</text>
</comment>
<dbReference type="SUPFAM" id="SSF52374">
    <property type="entry name" value="Nucleotidylyl transferase"/>
    <property type="match status" value="1"/>
</dbReference>
<dbReference type="FunFam" id="2.40.30.30:FF:000003">
    <property type="entry name" value="Riboflavin biosynthesis protein"/>
    <property type="match status" value="1"/>
</dbReference>
<evidence type="ECO:0000256" key="2">
    <source>
        <dbReference type="ARBA" id="ARBA00004726"/>
    </source>
</evidence>
<keyword evidence="8 15" id="KW-0547">Nucleotide-binding</keyword>
<evidence type="ECO:0000256" key="8">
    <source>
        <dbReference type="ARBA" id="ARBA00022741"/>
    </source>
</evidence>
<protein>
    <recommendedName>
        <fullName evidence="15">Riboflavin biosynthesis protein</fullName>
    </recommendedName>
    <domain>
        <recommendedName>
            <fullName evidence="15">Riboflavin kinase</fullName>
            <ecNumber evidence="15">2.7.1.26</ecNumber>
        </recommendedName>
        <alternativeName>
            <fullName evidence="15">Flavokinase</fullName>
        </alternativeName>
    </domain>
    <domain>
        <recommendedName>
            <fullName evidence="15">FMN adenylyltransferase</fullName>
            <ecNumber evidence="15">2.7.7.2</ecNumber>
        </recommendedName>
        <alternativeName>
            <fullName evidence="15">FAD pyrophosphorylase</fullName>
        </alternativeName>
        <alternativeName>
            <fullName evidence="15">FAD synthase</fullName>
        </alternativeName>
    </domain>
</protein>
<dbReference type="NCBIfam" id="NF004162">
    <property type="entry name" value="PRK05627.1-5"/>
    <property type="match status" value="1"/>
</dbReference>
<dbReference type="InterPro" id="IPR023468">
    <property type="entry name" value="Riboflavin_kinase"/>
</dbReference>
<dbReference type="EMBL" id="SOPW01000004">
    <property type="protein sequence ID" value="TFB23167.1"/>
    <property type="molecule type" value="Genomic_DNA"/>
</dbReference>
<evidence type="ECO:0000256" key="4">
    <source>
        <dbReference type="ARBA" id="ARBA00022630"/>
    </source>
</evidence>
<keyword evidence="12" id="KW-0511">Multifunctional enzyme</keyword>
<evidence type="ECO:0000259" key="16">
    <source>
        <dbReference type="SMART" id="SM00904"/>
    </source>
</evidence>
<evidence type="ECO:0000256" key="3">
    <source>
        <dbReference type="ARBA" id="ARBA00005201"/>
    </source>
</evidence>
<dbReference type="OrthoDB" id="9803667at2"/>
<dbReference type="UniPathway" id="UPA00276">
    <property type="reaction ID" value="UER00406"/>
</dbReference>
<dbReference type="SUPFAM" id="SSF82114">
    <property type="entry name" value="Riboflavin kinase-like"/>
    <property type="match status" value="1"/>
</dbReference>
<dbReference type="EC" id="2.7.1.26" evidence="15"/>
<dbReference type="Proteomes" id="UP000297975">
    <property type="component" value="Unassembled WGS sequence"/>
</dbReference>
<keyword evidence="11 15" id="KW-0067">ATP-binding</keyword>
<evidence type="ECO:0000256" key="12">
    <source>
        <dbReference type="ARBA" id="ARBA00023268"/>
    </source>
</evidence>
<evidence type="ECO:0000256" key="15">
    <source>
        <dbReference type="PIRNR" id="PIRNR004491"/>
    </source>
</evidence>
<evidence type="ECO:0000256" key="7">
    <source>
        <dbReference type="ARBA" id="ARBA00022695"/>
    </source>
</evidence>
<dbReference type="NCBIfam" id="TIGR00083">
    <property type="entry name" value="ribF"/>
    <property type="match status" value="1"/>
</dbReference>
<comment type="caution">
    <text evidence="17">The sequence shown here is derived from an EMBL/GenBank/DDBJ whole genome shotgun (WGS) entry which is preliminary data.</text>
</comment>
<sequence length="316" mass="36651">MKELQIFHLNYPNDYKIKTEPTSMAVGYFDGVHKGHQEVINKAIEVAEQQNHKRGVMTFHPHPLSVLKGTQLTDFLITSLDEKIELFNQMDIDYLYIVEFNKDLAKLSPNEFVDKFFVDLNVKHVVGGFDFSFGHKGSGKIQQMDEYAGDRLTYSVVNKVTFEDEKISSTRIRETLDHGEMDLTEKLLGRPFSISAEVIKGHQRGRTIGYPTANLDISVEHKLPKVGIYAVRASVNGQRYFGMANIGYNPTFTNDIQRPIVEVYLFEFNKDIYGEIIEVEFYKYIRNEEKFNDVESLIERMKEDEKETKKFFQIQT</sequence>
<evidence type="ECO:0000256" key="9">
    <source>
        <dbReference type="ARBA" id="ARBA00022777"/>
    </source>
</evidence>
<dbReference type="GO" id="GO:0009398">
    <property type="term" value="P:FMN biosynthetic process"/>
    <property type="evidence" value="ECO:0007669"/>
    <property type="project" value="UniProtKB-UniRule"/>
</dbReference>
<keyword evidence="4 15" id="KW-0285">Flavoprotein</keyword>
<keyword evidence="5 15" id="KW-0288">FMN</keyword>
<dbReference type="GO" id="GO:0006747">
    <property type="term" value="P:FAD biosynthetic process"/>
    <property type="evidence" value="ECO:0007669"/>
    <property type="project" value="UniProtKB-UniRule"/>
</dbReference>
<evidence type="ECO:0000256" key="14">
    <source>
        <dbReference type="ARBA" id="ARBA00049494"/>
    </source>
</evidence>
<comment type="pathway">
    <text evidence="2 15">Cofactor biosynthesis; FAD biosynthesis; FAD from FMN: step 1/1.</text>
</comment>
<dbReference type="Pfam" id="PF06574">
    <property type="entry name" value="FAD_syn"/>
    <property type="match status" value="1"/>
</dbReference>
<dbReference type="InterPro" id="IPR015865">
    <property type="entry name" value="Riboflavin_kinase_bac/euk"/>
</dbReference>
<comment type="catalytic activity">
    <reaction evidence="13 15">
        <text>riboflavin + ATP = FMN + ADP + H(+)</text>
        <dbReference type="Rhea" id="RHEA:14357"/>
        <dbReference type="ChEBI" id="CHEBI:15378"/>
        <dbReference type="ChEBI" id="CHEBI:30616"/>
        <dbReference type="ChEBI" id="CHEBI:57986"/>
        <dbReference type="ChEBI" id="CHEBI:58210"/>
        <dbReference type="ChEBI" id="CHEBI:456216"/>
        <dbReference type="EC" id="2.7.1.26"/>
    </reaction>
</comment>
<dbReference type="SMART" id="SM00904">
    <property type="entry name" value="Flavokinase"/>
    <property type="match status" value="1"/>
</dbReference>
<keyword evidence="18" id="KW-1185">Reference proteome</keyword>
<evidence type="ECO:0000313" key="18">
    <source>
        <dbReference type="Proteomes" id="UP000297975"/>
    </source>
</evidence>
<organism evidence="17 18">
    <name type="scientific">Filobacillus milosensis</name>
    <dbReference type="NCBI Taxonomy" id="94137"/>
    <lineage>
        <taxon>Bacteria</taxon>
        <taxon>Bacillati</taxon>
        <taxon>Bacillota</taxon>
        <taxon>Bacilli</taxon>
        <taxon>Bacillales</taxon>
        <taxon>Bacillaceae</taxon>
        <taxon>Filobacillus</taxon>
    </lineage>
</organism>
<gene>
    <name evidence="17" type="ORF">E3U55_04945</name>
</gene>
<name>A0A4Y8INW8_9BACI</name>
<comment type="catalytic activity">
    <reaction evidence="14 15">
        <text>FMN + ATP + H(+) = FAD + diphosphate</text>
        <dbReference type="Rhea" id="RHEA:17237"/>
        <dbReference type="ChEBI" id="CHEBI:15378"/>
        <dbReference type="ChEBI" id="CHEBI:30616"/>
        <dbReference type="ChEBI" id="CHEBI:33019"/>
        <dbReference type="ChEBI" id="CHEBI:57692"/>
        <dbReference type="ChEBI" id="CHEBI:58210"/>
        <dbReference type="EC" id="2.7.7.2"/>
    </reaction>
</comment>
<keyword evidence="9 15" id="KW-0418">Kinase</keyword>
<accession>A0A4Y8INW8</accession>
<reference evidence="17 18" key="1">
    <citation type="submission" date="2019-03" db="EMBL/GenBank/DDBJ databases">
        <authorList>
            <person name="He R.-H."/>
        </authorList>
    </citation>
    <scope>NUCLEOTIDE SEQUENCE [LARGE SCALE GENOMIC DNA]</scope>
    <source>
        <strain evidence="18">SH 714</strain>
    </source>
</reference>
<dbReference type="Gene3D" id="3.40.50.620">
    <property type="entry name" value="HUPs"/>
    <property type="match status" value="1"/>
</dbReference>
<evidence type="ECO:0000256" key="1">
    <source>
        <dbReference type="ARBA" id="ARBA00002121"/>
    </source>
</evidence>
<dbReference type="InterPro" id="IPR014729">
    <property type="entry name" value="Rossmann-like_a/b/a_fold"/>
</dbReference>
<dbReference type="EC" id="2.7.7.2" evidence="15"/>
<dbReference type="CDD" id="cd02064">
    <property type="entry name" value="FAD_synthetase_N"/>
    <property type="match status" value="1"/>
</dbReference>
<dbReference type="InterPro" id="IPR023465">
    <property type="entry name" value="Riboflavin_kinase_dom_sf"/>
</dbReference>
<dbReference type="GO" id="GO:0008531">
    <property type="term" value="F:riboflavin kinase activity"/>
    <property type="evidence" value="ECO:0007669"/>
    <property type="project" value="UniProtKB-UniRule"/>
</dbReference>
<evidence type="ECO:0000313" key="17">
    <source>
        <dbReference type="EMBL" id="TFB23167.1"/>
    </source>
</evidence>
<evidence type="ECO:0000256" key="10">
    <source>
        <dbReference type="ARBA" id="ARBA00022827"/>
    </source>
</evidence>
<dbReference type="GO" id="GO:0009231">
    <property type="term" value="P:riboflavin biosynthetic process"/>
    <property type="evidence" value="ECO:0007669"/>
    <property type="project" value="InterPro"/>
</dbReference>
<evidence type="ECO:0000256" key="13">
    <source>
        <dbReference type="ARBA" id="ARBA00047880"/>
    </source>
</evidence>
<evidence type="ECO:0000256" key="11">
    <source>
        <dbReference type="ARBA" id="ARBA00022840"/>
    </source>
</evidence>
<dbReference type="Gene3D" id="2.40.30.30">
    <property type="entry name" value="Riboflavin kinase-like"/>
    <property type="match status" value="1"/>
</dbReference>
<keyword evidence="6 15" id="KW-0808">Transferase</keyword>
<evidence type="ECO:0000256" key="6">
    <source>
        <dbReference type="ARBA" id="ARBA00022679"/>
    </source>
</evidence>
<dbReference type="UniPathway" id="UPA00277">
    <property type="reaction ID" value="UER00407"/>
</dbReference>